<evidence type="ECO:0000256" key="3">
    <source>
        <dbReference type="ARBA" id="ARBA00022679"/>
    </source>
</evidence>
<dbReference type="GO" id="GO:0044194">
    <property type="term" value="C:cytolytic granule"/>
    <property type="evidence" value="ECO:0007669"/>
    <property type="project" value="UniProtKB-ARBA"/>
</dbReference>
<dbReference type="PROSITE" id="PS51996">
    <property type="entry name" value="TR_MART"/>
    <property type="match status" value="1"/>
</dbReference>
<dbReference type="AlphaFoldDB" id="A0A7K7T7E6"/>
<keyword evidence="2 10" id="KW-0328">Glycosyltransferase</keyword>
<feature type="non-terminal residue" evidence="11">
    <location>
        <position position="266"/>
    </location>
</feature>
<reference evidence="11 12" key="1">
    <citation type="submission" date="2019-09" db="EMBL/GenBank/DDBJ databases">
        <title>Bird 10,000 Genomes (B10K) Project - Family phase.</title>
        <authorList>
            <person name="Zhang G."/>
        </authorList>
    </citation>
    <scope>NUCLEOTIDE SEQUENCE [LARGE SCALE GENOMIC DNA]</scope>
    <source>
        <strain evidence="11">B10K-DU-030-41</strain>
        <tissue evidence="11">Muscle</tissue>
    </source>
</reference>
<dbReference type="PANTHER" id="PTHR10339">
    <property type="entry name" value="ADP-RIBOSYLTRANSFERASE"/>
    <property type="match status" value="1"/>
</dbReference>
<organism evidence="11 12">
    <name type="scientific">Sapayoa aenigma</name>
    <name type="common">broad-billed sapayoa</name>
    <dbReference type="NCBI Taxonomy" id="239371"/>
    <lineage>
        <taxon>Eukaryota</taxon>
        <taxon>Metazoa</taxon>
        <taxon>Chordata</taxon>
        <taxon>Craniata</taxon>
        <taxon>Vertebrata</taxon>
        <taxon>Euteleostomi</taxon>
        <taxon>Archelosauria</taxon>
        <taxon>Archosauria</taxon>
        <taxon>Dinosauria</taxon>
        <taxon>Saurischia</taxon>
        <taxon>Theropoda</taxon>
        <taxon>Coelurosauria</taxon>
        <taxon>Aves</taxon>
        <taxon>Neognathae</taxon>
        <taxon>Neoaves</taxon>
        <taxon>Telluraves</taxon>
        <taxon>Australaves</taxon>
        <taxon>Passeriformes</taxon>
        <taxon>Tyrannidae</taxon>
        <taxon>Sapayoa</taxon>
    </lineage>
</organism>
<dbReference type="Proteomes" id="UP000589485">
    <property type="component" value="Unassembled WGS sequence"/>
</dbReference>
<evidence type="ECO:0000256" key="5">
    <source>
        <dbReference type="ARBA" id="ARBA00022729"/>
    </source>
</evidence>
<gene>
    <name evidence="11" type="primary">Madprt</name>
    <name evidence="11" type="ORF">SAPAEN_R02404</name>
</gene>
<dbReference type="FunFam" id="3.90.176.10:FF:000001">
    <property type="entry name" value="NAD(P)(+)--arginine ADP-ribosyltransferase"/>
    <property type="match status" value="1"/>
</dbReference>
<dbReference type="Pfam" id="PF01129">
    <property type="entry name" value="ART"/>
    <property type="match status" value="1"/>
</dbReference>
<dbReference type="GO" id="GO:0106274">
    <property type="term" value="F:NAD+-protein-arginine ADP-ribosyltransferase activity"/>
    <property type="evidence" value="ECO:0007669"/>
    <property type="project" value="UniProtKB-EC"/>
</dbReference>
<dbReference type="GO" id="GO:0046677">
    <property type="term" value="P:response to antibiotic"/>
    <property type="evidence" value="ECO:0007669"/>
    <property type="project" value="UniProtKB-ARBA"/>
</dbReference>
<dbReference type="SUPFAM" id="SSF56399">
    <property type="entry name" value="ADP-ribosylation"/>
    <property type="match status" value="1"/>
</dbReference>
<feature type="signal peptide" evidence="10">
    <location>
        <begin position="1"/>
        <end position="18"/>
    </location>
</feature>
<protein>
    <recommendedName>
        <fullName evidence="10">NAD(P)(+)--arginine ADP-ribosyltransferase</fullName>
        <ecNumber evidence="10">2.4.2.31</ecNumber>
    </recommendedName>
    <alternativeName>
        <fullName evidence="10">Mono(ADP-ribosyl)transferase</fullName>
    </alternativeName>
</protein>
<accession>A0A7K7T7E6</accession>
<keyword evidence="3 10" id="KW-0808">Transferase</keyword>
<evidence type="ECO:0000256" key="8">
    <source>
        <dbReference type="ARBA" id="ARBA00023157"/>
    </source>
</evidence>
<dbReference type="InterPro" id="IPR000768">
    <property type="entry name" value="ART"/>
</dbReference>
<evidence type="ECO:0000256" key="7">
    <source>
        <dbReference type="ARBA" id="ARBA00023027"/>
    </source>
</evidence>
<keyword evidence="12" id="KW-1185">Reference proteome</keyword>
<evidence type="ECO:0000256" key="4">
    <source>
        <dbReference type="ARBA" id="ARBA00022695"/>
    </source>
</evidence>
<evidence type="ECO:0000256" key="6">
    <source>
        <dbReference type="ARBA" id="ARBA00022857"/>
    </source>
</evidence>
<keyword evidence="7 10" id="KW-0520">NAD</keyword>
<feature type="non-terminal residue" evidence="11">
    <location>
        <position position="1"/>
    </location>
</feature>
<dbReference type="GO" id="GO:0016779">
    <property type="term" value="F:nucleotidyltransferase activity"/>
    <property type="evidence" value="ECO:0007669"/>
    <property type="project" value="UniProtKB-KW"/>
</dbReference>
<dbReference type="PRINTS" id="PR00970">
    <property type="entry name" value="RIBTRNSFRASE"/>
</dbReference>
<evidence type="ECO:0000313" key="12">
    <source>
        <dbReference type="Proteomes" id="UP000589485"/>
    </source>
</evidence>
<dbReference type="PANTHER" id="PTHR10339:SF19">
    <property type="entry name" value="GPI-LINKED NAD(P)(+)--ARGININE ADP-RIBOSYLTRANSFERASE 1"/>
    <property type="match status" value="1"/>
</dbReference>
<evidence type="ECO:0000313" key="11">
    <source>
        <dbReference type="EMBL" id="NXA12797.1"/>
    </source>
</evidence>
<keyword evidence="8" id="KW-1015">Disulfide bond</keyword>
<evidence type="ECO:0000256" key="2">
    <source>
        <dbReference type="ARBA" id="ARBA00022676"/>
    </source>
</evidence>
<dbReference type="InterPro" id="IPR050999">
    <property type="entry name" value="ADP-ribosyltransferase_ARG"/>
</dbReference>
<dbReference type="GO" id="GO:0005615">
    <property type="term" value="C:extracellular space"/>
    <property type="evidence" value="ECO:0007669"/>
    <property type="project" value="UniProtKB-ARBA"/>
</dbReference>
<keyword evidence="4" id="KW-0548">Nucleotidyltransferase</keyword>
<dbReference type="GO" id="GO:0003950">
    <property type="term" value="F:NAD+ poly-ADP-ribosyltransferase activity"/>
    <property type="evidence" value="ECO:0007669"/>
    <property type="project" value="TreeGrafter"/>
</dbReference>
<dbReference type="OrthoDB" id="423533at2759"/>
<evidence type="ECO:0000256" key="9">
    <source>
        <dbReference type="ARBA" id="ARBA00047597"/>
    </source>
</evidence>
<feature type="chain" id="PRO_5029933667" description="NAD(P)(+)--arginine ADP-ribosyltransferase" evidence="10">
    <location>
        <begin position="19"/>
        <end position="266"/>
    </location>
</feature>
<dbReference type="PROSITE" id="PS01291">
    <property type="entry name" value="ART"/>
    <property type="match status" value="1"/>
</dbReference>
<evidence type="ECO:0000256" key="10">
    <source>
        <dbReference type="RuleBase" id="RU361228"/>
    </source>
</evidence>
<proteinExistence type="inferred from homology"/>
<comment type="caution">
    <text evidence="11">The sequence shown here is derived from an EMBL/GenBank/DDBJ whole genome shotgun (WGS) entry which is preliminary data.</text>
</comment>
<keyword evidence="6 10" id="KW-0521">NADP</keyword>
<comment type="catalytic activity">
    <reaction evidence="9 10">
        <text>L-arginyl-[protein] + NAD(+) = N(omega)-(ADP-D-ribosyl)-L-arginyl-[protein] + nicotinamide + H(+)</text>
        <dbReference type="Rhea" id="RHEA:19149"/>
        <dbReference type="Rhea" id="RHEA-COMP:10532"/>
        <dbReference type="Rhea" id="RHEA-COMP:15087"/>
        <dbReference type="ChEBI" id="CHEBI:15378"/>
        <dbReference type="ChEBI" id="CHEBI:17154"/>
        <dbReference type="ChEBI" id="CHEBI:29965"/>
        <dbReference type="ChEBI" id="CHEBI:57540"/>
        <dbReference type="ChEBI" id="CHEBI:142554"/>
        <dbReference type="EC" id="2.4.2.31"/>
    </reaction>
</comment>
<keyword evidence="5 10" id="KW-0732">Signal</keyword>
<name>A0A7K7T7E6_9TYRA</name>
<evidence type="ECO:0000256" key="1">
    <source>
        <dbReference type="ARBA" id="ARBA00009558"/>
    </source>
</evidence>
<dbReference type="Gene3D" id="3.90.176.10">
    <property type="entry name" value="Toxin ADP-ribosyltransferase, Chain A, domain 1"/>
    <property type="match status" value="1"/>
</dbReference>
<dbReference type="EC" id="2.4.2.31" evidence="10"/>
<sequence length="266" mass="30165">PLMELLPLVLVLLAGTLATGIKEIELNMAPNAFDDQYQDCREEMAKELPALNRTEFVPYSNYFKAWDKASIKWHSHPSLGSLRWKEQAIALLAYSLETDLYKQFNKAVPMAGRSSQVYLHNFPFKVVHFLLTEAVDDLRKAKTHPRCFHVYRGVRDVRFTAKPGQIIRFGQFTSTSLKKGVAQGFGTDTFFEVDTCHGANIQDFSFMPWEEEVLIPPFETFNVTSVTHQGGRTQIQLRSHGVYSKYNCEWLRGDVPGVGTPQLGTG</sequence>
<dbReference type="EMBL" id="VZSY01000826">
    <property type="protein sequence ID" value="NXA12797.1"/>
    <property type="molecule type" value="Genomic_DNA"/>
</dbReference>
<comment type="similarity">
    <text evidence="1 10">Belongs to the Arg-specific ADP-ribosyltransferase family.</text>
</comment>